<protein>
    <submittedName>
        <fullName evidence="1">Uncharacterized protein</fullName>
    </submittedName>
</protein>
<comment type="caution">
    <text evidence="1">The sequence shown here is derived from an EMBL/GenBank/DDBJ whole genome shotgun (WGS) entry which is preliminary data.</text>
</comment>
<feature type="non-terminal residue" evidence="1">
    <location>
        <position position="1"/>
    </location>
</feature>
<name>A0AAN8F3E2_TRICO</name>
<dbReference type="AlphaFoldDB" id="A0AAN8F3E2"/>
<evidence type="ECO:0000313" key="1">
    <source>
        <dbReference type="EMBL" id="KAK5971542.1"/>
    </source>
</evidence>
<organism evidence="1 2">
    <name type="scientific">Trichostrongylus colubriformis</name>
    <name type="common">Black scour worm</name>
    <dbReference type="NCBI Taxonomy" id="6319"/>
    <lineage>
        <taxon>Eukaryota</taxon>
        <taxon>Metazoa</taxon>
        <taxon>Ecdysozoa</taxon>
        <taxon>Nematoda</taxon>
        <taxon>Chromadorea</taxon>
        <taxon>Rhabditida</taxon>
        <taxon>Rhabditina</taxon>
        <taxon>Rhabditomorpha</taxon>
        <taxon>Strongyloidea</taxon>
        <taxon>Trichostrongylidae</taxon>
        <taxon>Trichostrongylus</taxon>
    </lineage>
</organism>
<gene>
    <name evidence="1" type="ORF">GCK32_021823</name>
</gene>
<evidence type="ECO:0000313" key="2">
    <source>
        <dbReference type="Proteomes" id="UP001331761"/>
    </source>
</evidence>
<reference evidence="1 2" key="1">
    <citation type="submission" date="2019-10" db="EMBL/GenBank/DDBJ databases">
        <title>Assembly and Annotation for the nematode Trichostrongylus colubriformis.</title>
        <authorList>
            <person name="Martin J."/>
        </authorList>
    </citation>
    <scope>NUCLEOTIDE SEQUENCE [LARGE SCALE GENOMIC DNA]</scope>
    <source>
        <strain evidence="1">G859</strain>
        <tissue evidence="1">Whole worm</tissue>
    </source>
</reference>
<dbReference type="EMBL" id="WIXE01017665">
    <property type="protein sequence ID" value="KAK5971542.1"/>
    <property type="molecule type" value="Genomic_DNA"/>
</dbReference>
<keyword evidence="2" id="KW-1185">Reference proteome</keyword>
<proteinExistence type="predicted"/>
<dbReference type="Proteomes" id="UP001331761">
    <property type="component" value="Unassembled WGS sequence"/>
</dbReference>
<accession>A0AAN8F3E2</accession>
<sequence>IVELSAASCDCAVNTTAKAHWNKKFHNTKIISIGTKIKYKRKIKDVTEDGTTLQRFITVGEKATSVPGKSADEADTDSIAEALHEMDAGMDELVEQMAPTKKSLPEASREFEVSCKDRYSAWIGG</sequence>